<dbReference type="Gene3D" id="3.40.1050.10">
    <property type="entry name" value="Carbonic anhydrase"/>
    <property type="match status" value="1"/>
</dbReference>
<proteinExistence type="inferred from homology"/>
<reference evidence="7 8" key="1">
    <citation type="journal article" date="2016" name="Sci. Rep.">
        <title>Draft genome sequencing and secretome analysis of fungal phytopathogen Ascochyta rabiei provides insight into the necrotrophic effector repertoire.</title>
        <authorList>
            <person name="Verma S."/>
            <person name="Gazara R.K."/>
            <person name="Nizam S."/>
            <person name="Parween S."/>
            <person name="Chattopadhyay D."/>
            <person name="Verma P.K."/>
        </authorList>
    </citation>
    <scope>NUCLEOTIDE SEQUENCE [LARGE SCALE GENOMIC DNA]</scope>
    <source>
        <strain evidence="7 8">ArDII</strain>
    </source>
</reference>
<evidence type="ECO:0000256" key="6">
    <source>
        <dbReference type="SAM" id="MobiDB-lite"/>
    </source>
</evidence>
<comment type="caution">
    <text evidence="7">The sequence shown here is derived from an EMBL/GenBank/DDBJ whole genome shotgun (WGS) entry which is preliminary data.</text>
</comment>
<evidence type="ECO:0000256" key="5">
    <source>
        <dbReference type="SAM" id="Coils"/>
    </source>
</evidence>
<dbReference type="OrthoDB" id="3794025at2759"/>
<keyword evidence="5" id="KW-0175">Coiled coil</keyword>
<dbReference type="PANTHER" id="PTHR43175:SF3">
    <property type="entry name" value="CARBON DISULFIDE HYDROLASE"/>
    <property type="match status" value="1"/>
</dbReference>
<feature type="region of interest" description="Disordered" evidence="6">
    <location>
        <begin position="251"/>
        <end position="294"/>
    </location>
</feature>
<feature type="compositionally biased region" description="Polar residues" evidence="6">
    <location>
        <begin position="316"/>
        <end position="326"/>
    </location>
</feature>
<dbReference type="AlphaFoldDB" id="A0A162X606"/>
<dbReference type="InterPro" id="IPR036874">
    <property type="entry name" value="Carbonic_anhydrase_sf"/>
</dbReference>
<evidence type="ECO:0000256" key="4">
    <source>
        <dbReference type="PIRSR" id="PIRSR601765-1"/>
    </source>
</evidence>
<dbReference type="GO" id="GO:0004089">
    <property type="term" value="F:carbonate dehydratase activity"/>
    <property type="evidence" value="ECO:0007669"/>
    <property type="project" value="InterPro"/>
</dbReference>
<dbReference type="PANTHER" id="PTHR43175">
    <property type="entry name" value="CARBONIC ANHYDRASE"/>
    <property type="match status" value="1"/>
</dbReference>
<dbReference type="GO" id="GO:0008270">
    <property type="term" value="F:zinc ion binding"/>
    <property type="evidence" value="ECO:0007669"/>
    <property type="project" value="InterPro"/>
</dbReference>
<organism evidence="7 8">
    <name type="scientific">Didymella rabiei</name>
    <name type="common">Chickpea ascochyta blight fungus</name>
    <name type="synonym">Mycosphaerella rabiei</name>
    <dbReference type="NCBI Taxonomy" id="5454"/>
    <lineage>
        <taxon>Eukaryota</taxon>
        <taxon>Fungi</taxon>
        <taxon>Dikarya</taxon>
        <taxon>Ascomycota</taxon>
        <taxon>Pezizomycotina</taxon>
        <taxon>Dothideomycetes</taxon>
        <taxon>Pleosporomycetidae</taxon>
        <taxon>Pleosporales</taxon>
        <taxon>Pleosporineae</taxon>
        <taxon>Didymellaceae</taxon>
        <taxon>Ascochyta</taxon>
    </lineage>
</organism>
<feature type="region of interest" description="Disordered" evidence="6">
    <location>
        <begin position="306"/>
        <end position="332"/>
    </location>
</feature>
<evidence type="ECO:0000313" key="8">
    <source>
        <dbReference type="Proteomes" id="UP000076837"/>
    </source>
</evidence>
<dbReference type="SMART" id="SM00947">
    <property type="entry name" value="Pro_CA"/>
    <property type="match status" value="1"/>
</dbReference>
<sequence>MSTNGTQNLEQGNRTYVAGFTQGDLALPPSQKYAVLTCMDARIDPAAAFGIPLGAAHVIRNAGASARDAFRSLVISQQLLGTTEVLIVKHTGCGMLTFDNKTAKDLVRKNKGEVAAKEIDDIDFLTFQDLEAKVKEDVEWLKGTAVEEGVRITGTSAGASSVAPSQFFPSSTTLNSNQHPISCRSQMDLRSSSEGSVPSVAEEVEVCTPVLQHSEAIYSETDVAPPILAIAKASSTCVTTAPTTAEQIPDLVASESLQPTTLATRTKGSPEDAKTLEGDRSVTPRGDDGTASDGHTEVVLIVGNKEEPTKAEGISKTASQHSNTQEEAGRSMGAMMRVTTSSEGASLMKVINSGKVDAARTDVTCVRNNKSRTSPQENIAETEAMDFQNAKERKVEQHQVILATGMTMPCEDLVHHETVELSNKVEPSRENDPILLSRTIDLQVTSTDTPASATDIGLNKDEDLAPKEAKAMEITDPLTKKHCPIEAVKDKEQKDGTLGDDEKTAMKTPKDARLVQSVPPHMHLTSKSANVQPYDPPNTRREWPAPGPRGPRAYYPSGGHQPSRLPLDYDELQRTKAQLSKTRNNLDCERNTNAETQKTDGAEKQASIDAAMSNMLTDLLHKQAEALTEKAKVQEKERDLHYRERRIVQLEEYLSDGQRQLKYQLEQQGIRPMSVVEQANLRRELEIKVRHQLSDIEGNIAIQEERLRNQEAAQKIREQQYKAWVCDAVEAEVRVQIAKDEQDMTADTKAAEVVCERSLAQGQHITGDHTSGVTLEQEFLKGYAACSRSQIALYNMRSGLLATDSPELAFLYDLTHPENLHNIGVQIGRMEDVSEKVKAEAMEANICHKSAKDGEPQAVVAHRGRGQAKFNNAGPLRSTQTIDHPEKVHDTQRSKQLQEIQKEQQEQPLRNSVPQRSTFAGELRGSSVTSKAIFAGCINSPSSSDGQATIYGSIGNGTTKAGSKGSVGEGVYAGRRIVRYEQDSDVEPASPNLIDLY</sequence>
<gene>
    <name evidence="7" type="ORF">ST47_g9542</name>
</gene>
<evidence type="ECO:0000256" key="2">
    <source>
        <dbReference type="ARBA" id="ARBA00022723"/>
    </source>
</evidence>
<keyword evidence="3 4" id="KW-0862">Zinc</keyword>
<keyword evidence="2 4" id="KW-0479">Metal-binding</keyword>
<dbReference type="EMBL" id="JYNV01000295">
    <property type="protein sequence ID" value="KZM19366.1"/>
    <property type="molecule type" value="Genomic_DNA"/>
</dbReference>
<comment type="similarity">
    <text evidence="1">Belongs to the beta-class carbonic anhydrase family.</text>
</comment>
<feature type="binding site" evidence="4">
    <location>
        <position position="38"/>
    </location>
    <ligand>
        <name>Zn(2+)</name>
        <dbReference type="ChEBI" id="CHEBI:29105"/>
    </ligand>
</feature>
<feature type="coiled-coil region" evidence="5">
    <location>
        <begin position="693"/>
        <end position="722"/>
    </location>
</feature>
<accession>A0A162X606</accession>
<feature type="binding site" evidence="4">
    <location>
        <position position="93"/>
    </location>
    <ligand>
        <name>Zn(2+)</name>
        <dbReference type="ChEBI" id="CHEBI:29105"/>
    </ligand>
</feature>
<dbReference type="InterPro" id="IPR001765">
    <property type="entry name" value="Carbonic_anhydrase"/>
</dbReference>
<feature type="compositionally biased region" description="Basic and acidic residues" evidence="6">
    <location>
        <begin position="584"/>
        <end position="603"/>
    </location>
</feature>
<dbReference type="Pfam" id="PF00484">
    <property type="entry name" value="Pro_CA"/>
    <property type="match status" value="1"/>
</dbReference>
<feature type="binding site" evidence="4">
    <location>
        <position position="90"/>
    </location>
    <ligand>
        <name>Zn(2+)</name>
        <dbReference type="ChEBI" id="CHEBI:29105"/>
    </ligand>
</feature>
<feature type="region of interest" description="Disordered" evidence="6">
    <location>
        <begin position="578"/>
        <end position="604"/>
    </location>
</feature>
<protein>
    <submittedName>
        <fullName evidence="7">Carbonate dehydratase</fullName>
    </submittedName>
</protein>
<dbReference type="SUPFAM" id="SSF53056">
    <property type="entry name" value="beta-carbonic anhydrase, cab"/>
    <property type="match status" value="1"/>
</dbReference>
<dbReference type="CDD" id="cd03379">
    <property type="entry name" value="beta_CA_cladeD"/>
    <property type="match status" value="1"/>
</dbReference>
<evidence type="ECO:0000313" key="7">
    <source>
        <dbReference type="EMBL" id="KZM19366.1"/>
    </source>
</evidence>
<feature type="compositionally biased region" description="Basic and acidic residues" evidence="6">
    <location>
        <begin position="268"/>
        <end position="288"/>
    </location>
</feature>
<keyword evidence="8" id="KW-1185">Reference proteome</keyword>
<feature type="binding site" evidence="4">
    <location>
        <position position="40"/>
    </location>
    <ligand>
        <name>Zn(2+)</name>
        <dbReference type="ChEBI" id="CHEBI:29105"/>
    </ligand>
</feature>
<name>A0A162X606_DIDRA</name>
<evidence type="ECO:0000256" key="1">
    <source>
        <dbReference type="ARBA" id="ARBA00006217"/>
    </source>
</evidence>
<dbReference type="STRING" id="5454.A0A162X606"/>
<feature type="region of interest" description="Disordered" evidence="6">
    <location>
        <begin position="866"/>
        <end position="893"/>
    </location>
</feature>
<feature type="region of interest" description="Disordered" evidence="6">
    <location>
        <begin position="487"/>
        <end position="564"/>
    </location>
</feature>
<feature type="compositionally biased region" description="Polar residues" evidence="6">
    <location>
        <begin position="255"/>
        <end position="267"/>
    </location>
</feature>
<comment type="cofactor">
    <cofactor evidence="4">
        <name>Zn(2+)</name>
        <dbReference type="ChEBI" id="CHEBI:29105"/>
    </cofactor>
    <text evidence="4">Binds 1 zinc ion per subunit.</text>
</comment>
<feature type="compositionally biased region" description="Basic and acidic residues" evidence="6">
    <location>
        <begin position="487"/>
        <end position="513"/>
    </location>
</feature>
<dbReference type="Proteomes" id="UP000076837">
    <property type="component" value="Unassembled WGS sequence"/>
</dbReference>
<evidence type="ECO:0000256" key="3">
    <source>
        <dbReference type="ARBA" id="ARBA00022833"/>
    </source>
</evidence>
<feature type="compositionally biased region" description="Basic and acidic residues" evidence="6">
    <location>
        <begin position="883"/>
        <end position="893"/>
    </location>
</feature>